<evidence type="ECO:0000313" key="2">
    <source>
        <dbReference type="EMBL" id="KAL0108164.1"/>
    </source>
</evidence>
<dbReference type="Proteomes" id="UP001430953">
    <property type="component" value="Unassembled WGS sequence"/>
</dbReference>
<dbReference type="EMBL" id="JADYXP020000016">
    <property type="protein sequence ID" value="KAL0108164.1"/>
    <property type="molecule type" value="Genomic_DNA"/>
</dbReference>
<name>A0AAW2F0C4_9HYME</name>
<dbReference type="AlphaFoldDB" id="A0AAW2F0C4"/>
<sequence length="76" mass="8654">MELPLRLQSRRAGCTGPPSRVLKQLSSRELTLGLPRRRKSTITGTKKRKGEEQGNCSEFSVICRNYVNYIMTSVRI</sequence>
<comment type="caution">
    <text evidence="2">The sequence shown here is derived from an EMBL/GenBank/DDBJ whole genome shotgun (WGS) entry which is preliminary data.</text>
</comment>
<protein>
    <submittedName>
        <fullName evidence="2">Uncharacterized protein</fullName>
    </submittedName>
</protein>
<gene>
    <name evidence="2" type="ORF">PUN28_015036</name>
</gene>
<accession>A0AAW2F0C4</accession>
<proteinExistence type="predicted"/>
<reference evidence="2 3" key="1">
    <citation type="submission" date="2023-03" db="EMBL/GenBank/DDBJ databases">
        <title>High recombination rates correlate with genetic variation in Cardiocondyla obscurior ants.</title>
        <authorList>
            <person name="Errbii M."/>
        </authorList>
    </citation>
    <scope>NUCLEOTIDE SEQUENCE [LARGE SCALE GENOMIC DNA]</scope>
    <source>
        <strain evidence="2">Alpha-2009</strain>
        <tissue evidence="2">Whole body</tissue>
    </source>
</reference>
<keyword evidence="3" id="KW-1185">Reference proteome</keyword>
<organism evidence="2 3">
    <name type="scientific">Cardiocondyla obscurior</name>
    <dbReference type="NCBI Taxonomy" id="286306"/>
    <lineage>
        <taxon>Eukaryota</taxon>
        <taxon>Metazoa</taxon>
        <taxon>Ecdysozoa</taxon>
        <taxon>Arthropoda</taxon>
        <taxon>Hexapoda</taxon>
        <taxon>Insecta</taxon>
        <taxon>Pterygota</taxon>
        <taxon>Neoptera</taxon>
        <taxon>Endopterygota</taxon>
        <taxon>Hymenoptera</taxon>
        <taxon>Apocrita</taxon>
        <taxon>Aculeata</taxon>
        <taxon>Formicoidea</taxon>
        <taxon>Formicidae</taxon>
        <taxon>Myrmicinae</taxon>
        <taxon>Cardiocondyla</taxon>
    </lineage>
</organism>
<feature type="region of interest" description="Disordered" evidence="1">
    <location>
        <begin position="1"/>
        <end position="20"/>
    </location>
</feature>
<evidence type="ECO:0000256" key="1">
    <source>
        <dbReference type="SAM" id="MobiDB-lite"/>
    </source>
</evidence>
<evidence type="ECO:0000313" key="3">
    <source>
        <dbReference type="Proteomes" id="UP001430953"/>
    </source>
</evidence>